<name>A0A2N3HMK8_9FLAO</name>
<keyword evidence="3" id="KW-1185">Reference proteome</keyword>
<evidence type="ECO:0000313" key="3">
    <source>
        <dbReference type="Proteomes" id="UP000233435"/>
    </source>
</evidence>
<gene>
    <name evidence="2" type="ORF">CSW08_04875</name>
</gene>
<dbReference type="OrthoDB" id="1097811at2"/>
<dbReference type="EMBL" id="PJEO01000015">
    <property type="protein sequence ID" value="PKQ46078.1"/>
    <property type="molecule type" value="Genomic_DNA"/>
</dbReference>
<dbReference type="InterPro" id="IPR041657">
    <property type="entry name" value="HTH_17"/>
</dbReference>
<evidence type="ECO:0000313" key="2">
    <source>
        <dbReference type="EMBL" id="PKQ46078.1"/>
    </source>
</evidence>
<dbReference type="SUPFAM" id="SSF46955">
    <property type="entry name" value="Putative DNA-binding domain"/>
    <property type="match status" value="1"/>
</dbReference>
<reference evidence="2 3" key="1">
    <citation type="submission" date="2017-12" db="EMBL/GenBank/DDBJ databases">
        <title>Confluentibacter flavum sp. nov., isolated from the saline lake.</title>
        <authorList>
            <person name="Yu L."/>
        </authorList>
    </citation>
    <scope>NUCLEOTIDE SEQUENCE [LARGE SCALE GENOMIC DNA]</scope>
    <source>
        <strain evidence="2 3">3B</strain>
    </source>
</reference>
<dbReference type="InterPro" id="IPR009061">
    <property type="entry name" value="DNA-bd_dom_put_sf"/>
</dbReference>
<proteinExistence type="predicted"/>
<organism evidence="2 3">
    <name type="scientific">Confluentibacter flavum</name>
    <dbReference type="NCBI Taxonomy" id="1909700"/>
    <lineage>
        <taxon>Bacteria</taxon>
        <taxon>Pseudomonadati</taxon>
        <taxon>Bacteroidota</taxon>
        <taxon>Flavobacteriia</taxon>
        <taxon>Flavobacteriales</taxon>
        <taxon>Flavobacteriaceae</taxon>
        <taxon>Confluentibacter</taxon>
    </lineage>
</organism>
<feature type="domain" description="Helix-turn-helix" evidence="1">
    <location>
        <begin position="43"/>
        <end position="86"/>
    </location>
</feature>
<dbReference type="RefSeq" id="WP_106658789.1">
    <property type="nucleotide sequence ID" value="NZ_PJEO01000015.1"/>
</dbReference>
<evidence type="ECO:0000259" key="1">
    <source>
        <dbReference type="Pfam" id="PF12728"/>
    </source>
</evidence>
<dbReference type="GO" id="GO:0003677">
    <property type="term" value="F:DNA binding"/>
    <property type="evidence" value="ECO:0007669"/>
    <property type="project" value="UniProtKB-KW"/>
</dbReference>
<comment type="caution">
    <text evidence="2">The sequence shown here is derived from an EMBL/GenBank/DDBJ whole genome shotgun (WGS) entry which is preliminary data.</text>
</comment>
<dbReference type="AlphaFoldDB" id="A0A2N3HMK8"/>
<protein>
    <submittedName>
        <fullName evidence="2">DNA-binding protein</fullName>
    </submittedName>
</protein>
<accession>A0A2N3HMK8</accession>
<dbReference type="Proteomes" id="UP000233435">
    <property type="component" value="Unassembled WGS sequence"/>
</dbReference>
<sequence length="93" mass="10937">MKNLKLEDLPKAMEIALEKLSIIEQQLNDLKHNFQPKEPIELITRNEAAEYLKINSTTLWSWTNKGKLKAYGIGARRYYKRSEIEKCMVVLKK</sequence>
<keyword evidence="2" id="KW-0238">DNA-binding</keyword>
<dbReference type="Pfam" id="PF12728">
    <property type="entry name" value="HTH_17"/>
    <property type="match status" value="1"/>
</dbReference>